<dbReference type="EMBL" id="MK072137">
    <property type="protein sequence ID" value="AYV79250.1"/>
    <property type="molecule type" value="Genomic_DNA"/>
</dbReference>
<dbReference type="PANTHER" id="PTHR24198">
    <property type="entry name" value="ANKYRIN REPEAT AND PROTEIN KINASE DOMAIN-CONTAINING PROTEIN"/>
    <property type="match status" value="1"/>
</dbReference>
<dbReference type="SUPFAM" id="SSF48403">
    <property type="entry name" value="Ankyrin repeat"/>
    <property type="match status" value="1"/>
</dbReference>
<keyword evidence="1" id="KW-0677">Repeat</keyword>
<dbReference type="PANTHER" id="PTHR24198:SF165">
    <property type="entry name" value="ANKYRIN REPEAT-CONTAINING PROTEIN-RELATED"/>
    <property type="match status" value="1"/>
</dbReference>
<evidence type="ECO:0000256" key="2">
    <source>
        <dbReference type="ARBA" id="ARBA00023043"/>
    </source>
</evidence>
<dbReference type="SMART" id="SM00248">
    <property type="entry name" value="ANK"/>
    <property type="match status" value="3"/>
</dbReference>
<dbReference type="Gene3D" id="1.25.40.20">
    <property type="entry name" value="Ankyrin repeat-containing domain"/>
    <property type="match status" value="1"/>
</dbReference>
<sequence length="197" mass="23294">MSEITLIDFIYEFYNYCCLRDSNNCIKLLEQTKYEYINVRLKNKETPIISALWHGLNDVAQLLYDHKCDLTLVDKYGFDVLMCACTGNYNFVKMLLENYKYIDINAKNLDGRTGLYYALSRDKPDIAILLVAYDVNTDLNWNEIKDIDRYDYFKKIVHKNYRDRIVDEIDNPLSVIHRSFQTTYAIQLIDIICGFII</sequence>
<protein>
    <submittedName>
        <fullName evidence="3">Uncharacterized protein</fullName>
    </submittedName>
</protein>
<organism evidence="3">
    <name type="scientific">Faunusvirus sp</name>
    <dbReference type="NCBI Taxonomy" id="2487766"/>
    <lineage>
        <taxon>Viruses</taxon>
        <taxon>Varidnaviria</taxon>
        <taxon>Bamfordvirae</taxon>
        <taxon>Nucleocytoviricota</taxon>
        <taxon>Megaviricetes</taxon>
        <taxon>Imitervirales</taxon>
        <taxon>Mimiviridae</taxon>
    </lineage>
</organism>
<keyword evidence="2" id="KW-0040">ANK repeat</keyword>
<accession>A0A3G4ZWM8</accession>
<name>A0A3G4ZWM8_9VIRU</name>
<dbReference type="Pfam" id="PF12796">
    <property type="entry name" value="Ank_2"/>
    <property type="match status" value="1"/>
</dbReference>
<gene>
    <name evidence="3" type="ORF">Faunusvirus6_28</name>
</gene>
<evidence type="ECO:0000256" key="1">
    <source>
        <dbReference type="ARBA" id="ARBA00022737"/>
    </source>
</evidence>
<reference evidence="3" key="1">
    <citation type="submission" date="2018-10" db="EMBL/GenBank/DDBJ databases">
        <title>Hidden diversity of soil giant viruses.</title>
        <authorList>
            <person name="Schulz F."/>
            <person name="Alteio L."/>
            <person name="Goudeau D."/>
            <person name="Ryan E.M."/>
            <person name="Malmstrom R.R."/>
            <person name="Blanchard J."/>
            <person name="Woyke T."/>
        </authorList>
    </citation>
    <scope>NUCLEOTIDE SEQUENCE</scope>
    <source>
        <strain evidence="3">FNV1</strain>
    </source>
</reference>
<dbReference type="InterPro" id="IPR036770">
    <property type="entry name" value="Ankyrin_rpt-contain_sf"/>
</dbReference>
<evidence type="ECO:0000313" key="3">
    <source>
        <dbReference type="EMBL" id="AYV79250.1"/>
    </source>
</evidence>
<dbReference type="InterPro" id="IPR002110">
    <property type="entry name" value="Ankyrin_rpt"/>
</dbReference>
<proteinExistence type="predicted"/>